<keyword evidence="3" id="KW-1185">Reference proteome</keyword>
<evidence type="ECO:0000313" key="2">
    <source>
        <dbReference type="EMBL" id="GMS78117.1"/>
    </source>
</evidence>
<dbReference type="EMBL" id="BTSX01000001">
    <property type="protein sequence ID" value="GMS78117.1"/>
    <property type="molecule type" value="Genomic_DNA"/>
</dbReference>
<accession>A0AAV5S661</accession>
<name>A0AAV5S661_9BILA</name>
<feature type="non-terminal residue" evidence="2">
    <location>
        <position position="1"/>
    </location>
</feature>
<dbReference type="Proteomes" id="UP001432027">
    <property type="component" value="Unassembled WGS sequence"/>
</dbReference>
<sequence length="102" mass="11702">NPKFTLISRDGPMRCGSTLPRPSVGRRARGRVVRKEGGHGRVRLGPQWSRATEIRQEEQRRIPIRRSPQGAHGHDRRIRRGALHLREASPLTRGFRRQSQQG</sequence>
<feature type="compositionally biased region" description="Basic residues" evidence="1">
    <location>
        <begin position="74"/>
        <end position="83"/>
    </location>
</feature>
<reference evidence="2" key="1">
    <citation type="submission" date="2023-10" db="EMBL/GenBank/DDBJ databases">
        <title>Genome assembly of Pristionchus species.</title>
        <authorList>
            <person name="Yoshida K."/>
            <person name="Sommer R.J."/>
        </authorList>
    </citation>
    <scope>NUCLEOTIDE SEQUENCE</scope>
    <source>
        <strain evidence="2">RS0144</strain>
    </source>
</reference>
<feature type="region of interest" description="Disordered" evidence="1">
    <location>
        <begin position="60"/>
        <end position="102"/>
    </location>
</feature>
<comment type="caution">
    <text evidence="2">The sequence shown here is derived from an EMBL/GenBank/DDBJ whole genome shotgun (WGS) entry which is preliminary data.</text>
</comment>
<gene>
    <name evidence="2" type="ORF">PENTCL1PPCAC_292</name>
</gene>
<evidence type="ECO:0000313" key="3">
    <source>
        <dbReference type="Proteomes" id="UP001432027"/>
    </source>
</evidence>
<organism evidence="2 3">
    <name type="scientific">Pristionchus entomophagus</name>
    <dbReference type="NCBI Taxonomy" id="358040"/>
    <lineage>
        <taxon>Eukaryota</taxon>
        <taxon>Metazoa</taxon>
        <taxon>Ecdysozoa</taxon>
        <taxon>Nematoda</taxon>
        <taxon>Chromadorea</taxon>
        <taxon>Rhabditida</taxon>
        <taxon>Rhabditina</taxon>
        <taxon>Diplogasteromorpha</taxon>
        <taxon>Diplogasteroidea</taxon>
        <taxon>Neodiplogasteridae</taxon>
        <taxon>Pristionchus</taxon>
    </lineage>
</organism>
<dbReference type="AlphaFoldDB" id="A0AAV5S661"/>
<proteinExistence type="predicted"/>
<feature type="region of interest" description="Disordered" evidence="1">
    <location>
        <begin position="1"/>
        <end position="43"/>
    </location>
</feature>
<evidence type="ECO:0008006" key="4">
    <source>
        <dbReference type="Google" id="ProtNLM"/>
    </source>
</evidence>
<evidence type="ECO:0000256" key="1">
    <source>
        <dbReference type="SAM" id="MobiDB-lite"/>
    </source>
</evidence>
<protein>
    <recommendedName>
        <fullName evidence="4">Ribosomal protein</fullName>
    </recommendedName>
</protein>